<dbReference type="CDD" id="cd03038">
    <property type="entry name" value="GST_N_etherase_LigE"/>
    <property type="match status" value="1"/>
</dbReference>
<dbReference type="PANTHER" id="PTHR43968:SF6">
    <property type="entry name" value="GLUTATHIONE S-TRANSFERASE OMEGA"/>
    <property type="match status" value="1"/>
</dbReference>
<dbReference type="SUPFAM" id="SSF52833">
    <property type="entry name" value="Thioredoxin-like"/>
    <property type="match status" value="1"/>
</dbReference>
<dbReference type="STRING" id="1314674.A0A0D7B9N4"/>
<gene>
    <name evidence="2" type="ORF">CYLTODRAFT_431446</name>
</gene>
<dbReference type="GO" id="GO:0005737">
    <property type="term" value="C:cytoplasm"/>
    <property type="evidence" value="ECO:0007669"/>
    <property type="project" value="TreeGrafter"/>
</dbReference>
<feature type="domain" description="GST N-terminal" evidence="1">
    <location>
        <begin position="13"/>
        <end position="104"/>
    </location>
</feature>
<dbReference type="PANTHER" id="PTHR43968">
    <property type="match status" value="1"/>
</dbReference>
<evidence type="ECO:0000259" key="1">
    <source>
        <dbReference type="PROSITE" id="PS50404"/>
    </source>
</evidence>
<dbReference type="InterPro" id="IPR050983">
    <property type="entry name" value="GST_Omega/HSP26"/>
</dbReference>
<keyword evidence="3" id="KW-1185">Reference proteome</keyword>
<dbReference type="Pfam" id="PF13409">
    <property type="entry name" value="GST_N_2"/>
    <property type="match status" value="1"/>
</dbReference>
<evidence type="ECO:0000313" key="2">
    <source>
        <dbReference type="EMBL" id="KIY67227.1"/>
    </source>
</evidence>
<dbReference type="PROSITE" id="PS50404">
    <property type="entry name" value="GST_NTER"/>
    <property type="match status" value="1"/>
</dbReference>
<dbReference type="Pfam" id="PF22041">
    <property type="entry name" value="GST_C_7"/>
    <property type="match status" value="1"/>
</dbReference>
<dbReference type="SUPFAM" id="SSF47616">
    <property type="entry name" value="GST C-terminal domain-like"/>
    <property type="match status" value="1"/>
</dbReference>
<proteinExistence type="predicted"/>
<dbReference type="InterPro" id="IPR054416">
    <property type="entry name" value="GST_UstS-like_C"/>
</dbReference>
<dbReference type="EMBL" id="KN880531">
    <property type="protein sequence ID" value="KIY67227.1"/>
    <property type="molecule type" value="Genomic_DNA"/>
</dbReference>
<dbReference type="Gene3D" id="3.40.30.10">
    <property type="entry name" value="Glutaredoxin"/>
    <property type="match status" value="1"/>
</dbReference>
<dbReference type="Proteomes" id="UP000054007">
    <property type="component" value="Unassembled WGS sequence"/>
</dbReference>
<accession>A0A0D7B9N4</accession>
<protein>
    <recommendedName>
        <fullName evidence="1">GST N-terminal domain-containing protein</fullName>
    </recommendedName>
</protein>
<dbReference type="Gene3D" id="1.20.1050.10">
    <property type="match status" value="1"/>
</dbReference>
<organism evidence="2 3">
    <name type="scientific">Cylindrobasidium torrendii FP15055 ss-10</name>
    <dbReference type="NCBI Taxonomy" id="1314674"/>
    <lineage>
        <taxon>Eukaryota</taxon>
        <taxon>Fungi</taxon>
        <taxon>Dikarya</taxon>
        <taxon>Basidiomycota</taxon>
        <taxon>Agaricomycotina</taxon>
        <taxon>Agaricomycetes</taxon>
        <taxon>Agaricomycetidae</taxon>
        <taxon>Agaricales</taxon>
        <taxon>Marasmiineae</taxon>
        <taxon>Physalacriaceae</taxon>
        <taxon>Cylindrobasidium</taxon>
    </lineage>
</organism>
<dbReference type="OrthoDB" id="4951845at2759"/>
<dbReference type="InterPro" id="IPR036282">
    <property type="entry name" value="Glutathione-S-Trfase_C_sf"/>
</dbReference>
<dbReference type="AlphaFoldDB" id="A0A0D7B9N4"/>
<reference evidence="2 3" key="1">
    <citation type="journal article" date="2015" name="Fungal Genet. Biol.">
        <title>Evolution of novel wood decay mechanisms in Agaricales revealed by the genome sequences of Fistulina hepatica and Cylindrobasidium torrendii.</title>
        <authorList>
            <person name="Floudas D."/>
            <person name="Held B.W."/>
            <person name="Riley R."/>
            <person name="Nagy L.G."/>
            <person name="Koehler G."/>
            <person name="Ransdell A.S."/>
            <person name="Younus H."/>
            <person name="Chow J."/>
            <person name="Chiniquy J."/>
            <person name="Lipzen A."/>
            <person name="Tritt A."/>
            <person name="Sun H."/>
            <person name="Haridas S."/>
            <person name="LaButti K."/>
            <person name="Ohm R.A."/>
            <person name="Kues U."/>
            <person name="Blanchette R.A."/>
            <person name="Grigoriev I.V."/>
            <person name="Minto R.E."/>
            <person name="Hibbett D.S."/>
        </authorList>
    </citation>
    <scope>NUCLEOTIDE SEQUENCE [LARGE SCALE GENOMIC DNA]</scope>
    <source>
        <strain evidence="2 3">FP15055 ss-10</strain>
    </source>
</reference>
<name>A0A0D7B9N4_9AGAR</name>
<sequence>MATKLAALTLYDIPSKLANKAWSPNTWKTRYCLNFKGIPYQTEWIEYPDIKALYETHHIPAPRTKGDGSPDYTLPLLHDSTTGKFVPDSTAIALYLEEHYPEAPVLFPPGTKTLILAYEPAFDPLTDEIGLKFVIPRAHGILNERSAEYFRETRERAFHCKIEEIEPQGEERAQAWAKAKAEFDQIAEWYEKDQILVMGDKVSYADVALAGWIVWLKLVFGEESDEWQDIATWSDGRWAKLLETLAPYETIS</sequence>
<dbReference type="InterPro" id="IPR004045">
    <property type="entry name" value="Glutathione_S-Trfase_N"/>
</dbReference>
<evidence type="ECO:0000313" key="3">
    <source>
        <dbReference type="Proteomes" id="UP000054007"/>
    </source>
</evidence>
<dbReference type="InterPro" id="IPR036249">
    <property type="entry name" value="Thioredoxin-like_sf"/>
</dbReference>